<dbReference type="InterPro" id="IPR018168">
    <property type="entry name" value="Ubi_Hdrlase_CS"/>
</dbReference>
<evidence type="ECO:0000256" key="6">
    <source>
        <dbReference type="ARBA" id="ARBA00022827"/>
    </source>
</evidence>
<evidence type="ECO:0000259" key="12">
    <source>
        <dbReference type="Pfam" id="PF01494"/>
    </source>
</evidence>
<dbReference type="SUPFAM" id="SSF51905">
    <property type="entry name" value="FAD/NAD(P)-binding domain"/>
    <property type="match status" value="1"/>
</dbReference>
<keyword evidence="8 11" id="KW-0503">Monooxygenase</keyword>
<comment type="catalytic activity">
    <reaction evidence="11">
        <text>a 4-hydroxy-3-(all-trans-polyprenyl)benzoate + 2 reduced [2Fe-2S]-[ferredoxin] + O2 + 2 H(+) = a 3,4-dihydroxy-5-(all-trans-polyprenyl)benzoate + 2 oxidized [2Fe-2S]-[ferredoxin] + H2O</text>
        <dbReference type="Rhea" id="RHEA:81195"/>
        <dbReference type="Rhea" id="RHEA-COMP:9514"/>
        <dbReference type="Rhea" id="RHEA-COMP:10000"/>
        <dbReference type="Rhea" id="RHEA-COMP:10001"/>
        <dbReference type="Rhea" id="RHEA-COMP:10930"/>
        <dbReference type="ChEBI" id="CHEBI:15377"/>
        <dbReference type="ChEBI" id="CHEBI:15378"/>
        <dbReference type="ChEBI" id="CHEBI:15379"/>
        <dbReference type="ChEBI" id="CHEBI:33737"/>
        <dbReference type="ChEBI" id="CHEBI:33738"/>
        <dbReference type="ChEBI" id="CHEBI:64694"/>
        <dbReference type="ChEBI" id="CHEBI:78396"/>
        <dbReference type="EC" id="1.14.15.45"/>
    </reaction>
</comment>
<dbReference type="UniPathway" id="UPA00232"/>
<reference evidence="13" key="1">
    <citation type="submission" date="2015-06" db="UniProtKB">
        <authorList>
            <consortium name="EnsemblPlants"/>
        </authorList>
    </citation>
    <scope>IDENTIFICATION</scope>
</reference>
<evidence type="ECO:0000256" key="10">
    <source>
        <dbReference type="ARBA" id="ARBA00023136"/>
    </source>
</evidence>
<dbReference type="AlphaFoldDB" id="M8BCL2"/>
<dbReference type="InterPro" id="IPR036188">
    <property type="entry name" value="FAD/NAD-bd_sf"/>
</dbReference>
<comment type="function">
    <text evidence="11">FAD-dependent monooxygenase required for two non-consecutive steps during ubiquinone biosynthesis. Required for the C5-ring hydroxylation during ubiquinone biosynthesis by catalyzing the hydroxylation of 4-hydroxy-3-(all-trans-polyprenyl)benzoic acid to 3,4-dihydroxy-5-(all-trans-polyprenyl)benzoic acid. Also acts downstream of coq4, for the C1-hydroxylation during ubiquinone biosynthesis by catalyzing the hydroxylation of 2-methoxy-6-(all-trans-polyprenyl)phenol to 2-methoxy-6-(all-trans-polyprenyl)benzene-1,4-diol. The electrons required for the hydroxylation reaction are funneled indirectly to coq6 from NADPH via a ferredoxin/ferredoxin reductase system.</text>
</comment>
<keyword evidence="6 11" id="KW-0274">FAD</keyword>
<keyword evidence="7 11" id="KW-0560">Oxidoreductase</keyword>
<keyword evidence="9 11" id="KW-0496">Mitochondrion</keyword>
<accession>M8BCL2</accession>
<dbReference type="PROSITE" id="PS01304">
    <property type="entry name" value="UBIH"/>
    <property type="match status" value="1"/>
</dbReference>
<dbReference type="EC" id="1.14.15.45" evidence="11"/>
<evidence type="ECO:0000256" key="4">
    <source>
        <dbReference type="ARBA" id="ARBA00022688"/>
    </source>
</evidence>
<dbReference type="Pfam" id="PF01494">
    <property type="entry name" value="FAD_binding_3"/>
    <property type="match status" value="2"/>
</dbReference>
<comment type="pathway">
    <text evidence="11">Cofactor biosynthesis; ubiquinone biosynthesis.</text>
</comment>
<dbReference type="FunFam" id="3.50.50.60:FF:000021">
    <property type="entry name" value="Ubiquinone biosynthesis monooxygenase COQ6"/>
    <property type="match status" value="1"/>
</dbReference>
<evidence type="ECO:0000256" key="5">
    <source>
        <dbReference type="ARBA" id="ARBA00022792"/>
    </source>
</evidence>
<name>M8BCL2_AEGTA</name>
<dbReference type="NCBIfam" id="TIGR01988">
    <property type="entry name" value="Ubi-OHases"/>
    <property type="match status" value="1"/>
</dbReference>
<dbReference type="InterPro" id="IPR010971">
    <property type="entry name" value="UbiH/COQ6"/>
</dbReference>
<dbReference type="GO" id="GO:0106364">
    <property type="term" value="F:4-hydroxy-3-all-trans-polyprenylbenzoate oxygenase activity"/>
    <property type="evidence" value="ECO:0007669"/>
    <property type="project" value="UniProtKB-EC"/>
</dbReference>
<dbReference type="InterPro" id="IPR051205">
    <property type="entry name" value="UbiH/COQ6_monooxygenase"/>
</dbReference>
<dbReference type="PANTHER" id="PTHR43876:SF7">
    <property type="entry name" value="UBIQUINONE BIOSYNTHESIS MONOOXYGENASE COQ6, MITOCHONDRIAL"/>
    <property type="match status" value="1"/>
</dbReference>
<feature type="domain" description="FAD-binding" evidence="12">
    <location>
        <begin position="402"/>
        <end position="456"/>
    </location>
</feature>
<evidence type="ECO:0000256" key="9">
    <source>
        <dbReference type="ARBA" id="ARBA00023128"/>
    </source>
</evidence>
<evidence type="ECO:0000256" key="3">
    <source>
        <dbReference type="ARBA" id="ARBA00022630"/>
    </source>
</evidence>
<keyword evidence="10 11" id="KW-0472">Membrane</keyword>
<protein>
    <recommendedName>
        <fullName evidence="11">Ubiquinone biosynthesis monooxygenase COQ6, mitochondrial</fullName>
        <ecNumber evidence="11">1.14.15.45</ecNumber>
    </recommendedName>
    <alternativeName>
        <fullName evidence="11">2-methoxy-6-polyprenolphenol 4-hydroxylase</fullName>
        <ecNumber evidence="11">1.14.15.46</ecNumber>
    </alternativeName>
</protein>
<dbReference type="GO" id="GO:0016120">
    <property type="term" value="P:carotene biosynthetic process"/>
    <property type="evidence" value="ECO:0007669"/>
    <property type="project" value="TreeGrafter"/>
</dbReference>
<evidence type="ECO:0000313" key="13">
    <source>
        <dbReference type="EnsemblPlants" id="EMT04503"/>
    </source>
</evidence>
<keyword evidence="3 11" id="KW-0285">Flavoprotein</keyword>
<evidence type="ECO:0000256" key="1">
    <source>
        <dbReference type="ARBA" id="ARBA00001974"/>
    </source>
</evidence>
<evidence type="ECO:0000256" key="2">
    <source>
        <dbReference type="ARBA" id="ARBA00005349"/>
    </source>
</evidence>
<comment type="catalytic activity">
    <reaction evidence="11">
        <text>a 2-methoxy-6-(all-trans-polyprenyl)phenol + 2 reduced [2Fe-2S]-[ferredoxin] + O2 + 2 H(+) = a 2-methoxy-6-(all-trans-polyprenyl)benzene-1,4-diol + 2 oxidized [2Fe-2S]-[ferredoxin] + H2O</text>
        <dbReference type="Rhea" id="RHEA:81183"/>
        <dbReference type="Rhea" id="RHEA-COMP:9551"/>
        <dbReference type="Rhea" id="RHEA-COMP:10000"/>
        <dbReference type="Rhea" id="RHEA-COMP:10001"/>
        <dbReference type="Rhea" id="RHEA-COMP:10858"/>
        <dbReference type="ChEBI" id="CHEBI:15377"/>
        <dbReference type="ChEBI" id="CHEBI:15378"/>
        <dbReference type="ChEBI" id="CHEBI:15379"/>
        <dbReference type="ChEBI" id="CHEBI:33737"/>
        <dbReference type="ChEBI" id="CHEBI:33738"/>
        <dbReference type="ChEBI" id="CHEBI:62731"/>
        <dbReference type="ChEBI" id="CHEBI:84166"/>
        <dbReference type="EC" id="1.14.15.46"/>
    </reaction>
</comment>
<dbReference type="GO" id="GO:0031314">
    <property type="term" value="C:extrinsic component of mitochondrial inner membrane"/>
    <property type="evidence" value="ECO:0007669"/>
    <property type="project" value="UniProtKB-UniRule"/>
</dbReference>
<proteinExistence type="inferred from homology"/>
<dbReference type="PANTHER" id="PTHR43876">
    <property type="entry name" value="UBIQUINONE BIOSYNTHESIS MONOOXYGENASE COQ6, MITOCHONDRIAL"/>
    <property type="match status" value="1"/>
</dbReference>
<comment type="similarity">
    <text evidence="2 11">Belongs to the UbiH/COQ6 family.</text>
</comment>
<dbReference type="GO" id="GO:0016123">
    <property type="term" value="P:xanthophyll biosynthetic process"/>
    <property type="evidence" value="ECO:0007669"/>
    <property type="project" value="TreeGrafter"/>
</dbReference>
<dbReference type="PRINTS" id="PR00420">
    <property type="entry name" value="RNGMNOXGNASE"/>
</dbReference>
<dbReference type="GO" id="GO:0120538">
    <property type="term" value="F:2-methoxy-6-polyprenolphenol 4-hydroxylase activity"/>
    <property type="evidence" value="ECO:0007669"/>
    <property type="project" value="UniProtKB-EC"/>
</dbReference>
<dbReference type="EC" id="1.14.15.46" evidence="11"/>
<gene>
    <name evidence="11" type="primary">COQ6</name>
</gene>
<dbReference type="InterPro" id="IPR002938">
    <property type="entry name" value="FAD-bd"/>
</dbReference>
<keyword evidence="5 11" id="KW-0999">Mitochondrion inner membrane</keyword>
<keyword evidence="4 11" id="KW-0831">Ubiquinone biosynthesis</keyword>
<dbReference type="InterPro" id="IPR000689">
    <property type="entry name" value="UbQ_mOase_COQ6"/>
</dbReference>
<dbReference type="NCBIfam" id="TIGR01989">
    <property type="entry name" value="COQ6"/>
    <property type="match status" value="1"/>
</dbReference>
<dbReference type="GO" id="GO:0071949">
    <property type="term" value="F:FAD binding"/>
    <property type="evidence" value="ECO:0007669"/>
    <property type="project" value="InterPro"/>
</dbReference>
<evidence type="ECO:0000256" key="7">
    <source>
        <dbReference type="ARBA" id="ARBA00023002"/>
    </source>
</evidence>
<evidence type="ECO:0000256" key="11">
    <source>
        <dbReference type="HAMAP-Rule" id="MF_03193"/>
    </source>
</evidence>
<feature type="domain" description="FAD-binding" evidence="12">
    <location>
        <begin position="255"/>
        <end position="354"/>
    </location>
</feature>
<dbReference type="Gene3D" id="3.50.50.60">
    <property type="entry name" value="FAD/NAD(P)-binding domain"/>
    <property type="match status" value="2"/>
</dbReference>
<dbReference type="FunFam" id="3.50.50.60:FF:000205">
    <property type="entry name" value="Ubiquinone biosynthesis monooxygenase COQ6, mitochondrial"/>
    <property type="match status" value="1"/>
</dbReference>
<sequence>MTLTPARASAAAAHALLRRTRCFAAADRIRKASRAFSSAPAGASEPQDGLEKVGGVRAGDDELDVAIVGGGMVGLAVACALSNMPLTKHLRVAVIDSNPALKSTNYLKKDGIPDSRVSTVTPATISFFRDIGAWEHILQQRHAFFGKMQDIIDYLKLNYDWMVWDYTGLGYTRYNASDVCKEYLGCVVENKVLCNSLLLRLQEQKEDIEKMVYPTRLVSLAFPSKSRNVGVAGLKPPSTEAEELRRSNLVKLDLSDGQTLYSKLVVGADGSKSNVRQIAGIKTTGWSYPQSAIICTVEHTAENDTAWQRFLPSGPIALLPIGDNFSNIVWTMSPEEASRHKSMSSEDFVMSVNRALDFGYGPHPNSSSLDHYVERLFSDFGGTAASTKECFEVPPRAIGLISERMAFPLSLMHSHDYVSKRLALVGDAAHTVHPLAGQGVNLGFGDAAALAKVISEGVSVGADIGDKFTQGHTCDFSNRFGALEPVLVVQYENDRKGANVAMAAVLDGFQKMYSVDFGPLNVLRAAAFHGAQYISPLKKNIISYAMGDRKSPLFS</sequence>
<dbReference type="FunFam" id="3.30.9.10:FF:000111">
    <property type="entry name" value="Ubiquinone biosynthesis monooxygenase COQ6, mitochondrial"/>
    <property type="match status" value="1"/>
</dbReference>
<comment type="cofactor">
    <cofactor evidence="1 11">
        <name>FAD</name>
        <dbReference type="ChEBI" id="CHEBI:57692"/>
    </cofactor>
</comment>
<dbReference type="EnsemblPlants" id="EMT04503">
    <property type="protein sequence ID" value="EMT04503"/>
    <property type="gene ID" value="F775_25929"/>
</dbReference>
<organism evidence="13">
    <name type="scientific">Aegilops tauschii</name>
    <name type="common">Tausch's goatgrass</name>
    <name type="synonym">Aegilops squarrosa</name>
    <dbReference type="NCBI Taxonomy" id="37682"/>
    <lineage>
        <taxon>Eukaryota</taxon>
        <taxon>Viridiplantae</taxon>
        <taxon>Streptophyta</taxon>
        <taxon>Embryophyta</taxon>
        <taxon>Tracheophyta</taxon>
        <taxon>Spermatophyta</taxon>
        <taxon>Magnoliopsida</taxon>
        <taxon>Liliopsida</taxon>
        <taxon>Poales</taxon>
        <taxon>Poaceae</taxon>
        <taxon>BOP clade</taxon>
        <taxon>Pooideae</taxon>
        <taxon>Triticodae</taxon>
        <taxon>Triticeae</taxon>
        <taxon>Triticinae</taxon>
        <taxon>Aegilops</taxon>
    </lineage>
</organism>
<dbReference type="HAMAP" id="MF_03193">
    <property type="entry name" value="COQ6_monooxygenase"/>
    <property type="match status" value="1"/>
</dbReference>
<comment type="subunit">
    <text evidence="11">Component of a multi-subunit COQ enzyme complex.</text>
</comment>
<evidence type="ECO:0000256" key="8">
    <source>
        <dbReference type="ARBA" id="ARBA00023033"/>
    </source>
</evidence>
<dbReference type="GO" id="GO:0016712">
    <property type="term" value="F:oxidoreductase activity, acting on paired donors, with incorporation or reduction of molecular oxygen, reduced flavin or flavoprotein as one donor, and incorporation of one atom of oxygen"/>
    <property type="evidence" value="ECO:0007669"/>
    <property type="project" value="UniProtKB-UniRule"/>
</dbReference>
<comment type="subcellular location">
    <subcellularLocation>
        <location evidence="11">Mitochondrion inner membrane</location>
        <topology evidence="11">Peripheral membrane protein</topology>
        <orientation evidence="11">Matrix side</orientation>
    </subcellularLocation>
</comment>